<proteinExistence type="predicted"/>
<gene>
    <name evidence="1" type="ORF">EIN43_03350</name>
</gene>
<dbReference type="AlphaFoldDB" id="A0A4Y5ZNY9"/>
<dbReference type="Pfam" id="PF08748">
    <property type="entry name" value="Phage_TAC_4"/>
    <property type="match status" value="1"/>
</dbReference>
<evidence type="ECO:0008006" key="3">
    <source>
        <dbReference type="Google" id="ProtNLM"/>
    </source>
</evidence>
<sequence>MATKFTLHPKPTFKANVSIPRAGDEDGVLTFTFNHKPLKELADLEKLEGKTATDFLMEIISGWALPDTFNAENLSVLLENYPAAMKAIPETYYRELMGQREKTDSGCLCILYA</sequence>
<accession>A0A4Y5ZNY9</accession>
<dbReference type="InterPro" id="IPR014859">
    <property type="entry name" value="Phage_TAC_4"/>
</dbReference>
<name>A0A4Y5ZNY9_9ENTR</name>
<evidence type="ECO:0000313" key="2">
    <source>
        <dbReference type="Proteomes" id="UP000318237"/>
    </source>
</evidence>
<evidence type="ECO:0000313" key="1">
    <source>
        <dbReference type="EMBL" id="QDE47187.1"/>
    </source>
</evidence>
<dbReference type="EMBL" id="CP041054">
    <property type="protein sequence ID" value="QDE47187.1"/>
    <property type="molecule type" value="Genomic_DNA"/>
</dbReference>
<reference evidence="1 2" key="1">
    <citation type="submission" date="2019-06" db="EMBL/GenBank/DDBJ databases">
        <title>Whole genome sequencing of XDR Enterobacter.</title>
        <authorList>
            <person name="Gnana Soundari P."/>
            <person name="Vijayakumar R."/>
            <person name="Krishnan P."/>
        </authorList>
    </citation>
    <scope>NUCLEOTIDE SEQUENCE [LARGE SCALE GENOMIC DNA]</scope>
    <source>
        <strain evidence="1 2">C126</strain>
    </source>
</reference>
<dbReference type="Proteomes" id="UP000318237">
    <property type="component" value="Chromosome"/>
</dbReference>
<organism evidence="1 2">
    <name type="scientific">Enterobacter hormaechei</name>
    <dbReference type="NCBI Taxonomy" id="158836"/>
    <lineage>
        <taxon>Bacteria</taxon>
        <taxon>Pseudomonadati</taxon>
        <taxon>Pseudomonadota</taxon>
        <taxon>Gammaproteobacteria</taxon>
        <taxon>Enterobacterales</taxon>
        <taxon>Enterobacteriaceae</taxon>
        <taxon>Enterobacter</taxon>
        <taxon>Enterobacter cloacae complex</taxon>
    </lineage>
</organism>
<protein>
    <recommendedName>
        <fullName evidence="3">Phage tail assembly chaperone</fullName>
    </recommendedName>
</protein>